<evidence type="ECO:0000259" key="3">
    <source>
        <dbReference type="Pfam" id="PF22725"/>
    </source>
</evidence>
<dbReference type="Pfam" id="PF22725">
    <property type="entry name" value="GFO_IDH_MocA_C3"/>
    <property type="match status" value="1"/>
</dbReference>
<feature type="domain" description="Gfo/Idh/MocA-like oxidoreductase N-terminal" evidence="2">
    <location>
        <begin position="12"/>
        <end position="120"/>
    </location>
</feature>
<dbReference type="Pfam" id="PF01408">
    <property type="entry name" value="GFO_IDH_MocA"/>
    <property type="match status" value="1"/>
</dbReference>
<dbReference type="Gene3D" id="3.40.50.720">
    <property type="entry name" value="NAD(P)-binding Rossmann-like Domain"/>
    <property type="match status" value="1"/>
</dbReference>
<proteinExistence type="predicted"/>
<dbReference type="Gene3D" id="3.30.360.10">
    <property type="entry name" value="Dihydrodipicolinate Reductase, domain 2"/>
    <property type="match status" value="1"/>
</dbReference>
<evidence type="ECO:0000313" key="5">
    <source>
        <dbReference type="Proteomes" id="UP000612352"/>
    </source>
</evidence>
<evidence type="ECO:0000259" key="2">
    <source>
        <dbReference type="Pfam" id="PF01408"/>
    </source>
</evidence>
<dbReference type="Proteomes" id="UP000612352">
    <property type="component" value="Unassembled WGS sequence"/>
</dbReference>
<evidence type="ECO:0000256" key="1">
    <source>
        <dbReference type="ARBA" id="ARBA00023027"/>
    </source>
</evidence>
<sequence>MTAPPVGRLCAGIIGTGGISRAHAPGWIDAGAELHAFSLEGAEAFAEQFGAILHDDLDELLAAVDVVDVCTPTPSHPGIVHQALDAGRDVVCEKPLALRAQDARDLVEHAERAGRLLFPAHVVRFFPQYAAAKQAIERGAIGTPAVLRFERTGAMPRQPWFADESRSGGIVMDQMIHDLDQAIWMAGPVTSVFAQQNRRGEDGSLRTAHVALTHEGGAISHCRGLWGAPGTVFRYTFSLAGDGGRLEYDSASGDGVSWDEVAIAGRSSGGDYLPDVSGMASPYALEIRDAVATLETGSAPRVSGADGVTAVEVALAALESIATGRRIAC</sequence>
<dbReference type="InterPro" id="IPR000683">
    <property type="entry name" value="Gfo/Idh/MocA-like_OxRdtase_N"/>
</dbReference>
<dbReference type="InterPro" id="IPR036291">
    <property type="entry name" value="NAD(P)-bd_dom_sf"/>
</dbReference>
<dbReference type="InterPro" id="IPR055170">
    <property type="entry name" value="GFO_IDH_MocA-like_dom"/>
</dbReference>
<dbReference type="SUPFAM" id="SSF51735">
    <property type="entry name" value="NAD(P)-binding Rossmann-fold domains"/>
    <property type="match status" value="1"/>
</dbReference>
<dbReference type="PANTHER" id="PTHR43377:SF1">
    <property type="entry name" value="BILIVERDIN REDUCTASE A"/>
    <property type="match status" value="1"/>
</dbReference>
<feature type="domain" description="GFO/IDH/MocA-like oxidoreductase" evidence="3">
    <location>
        <begin position="129"/>
        <end position="247"/>
    </location>
</feature>
<dbReference type="InterPro" id="IPR051450">
    <property type="entry name" value="Gfo/Idh/MocA_Oxidoreductases"/>
</dbReference>
<name>A0ABS1BE36_9MICO</name>
<gene>
    <name evidence="4" type="ORF">I8D64_16060</name>
</gene>
<accession>A0ABS1BE36</accession>
<dbReference type="SUPFAM" id="SSF55347">
    <property type="entry name" value="Glyceraldehyde-3-phosphate dehydrogenase-like, C-terminal domain"/>
    <property type="match status" value="1"/>
</dbReference>
<dbReference type="PANTHER" id="PTHR43377">
    <property type="entry name" value="BILIVERDIN REDUCTASE A"/>
    <property type="match status" value="1"/>
</dbReference>
<organism evidence="4 5">
    <name type="scientific">Brachybacterium halotolerans</name>
    <dbReference type="NCBI Taxonomy" id="2795215"/>
    <lineage>
        <taxon>Bacteria</taxon>
        <taxon>Bacillati</taxon>
        <taxon>Actinomycetota</taxon>
        <taxon>Actinomycetes</taxon>
        <taxon>Micrococcales</taxon>
        <taxon>Dermabacteraceae</taxon>
        <taxon>Brachybacterium</taxon>
    </lineage>
</organism>
<evidence type="ECO:0000313" key="4">
    <source>
        <dbReference type="EMBL" id="MBK0332918.1"/>
    </source>
</evidence>
<dbReference type="RefSeq" id="WP_200503811.1">
    <property type="nucleotide sequence ID" value="NZ_JAEDAJ010000015.1"/>
</dbReference>
<protein>
    <submittedName>
        <fullName evidence="4">Gfo/Idh/MocA family oxidoreductase</fullName>
    </submittedName>
</protein>
<reference evidence="4 5" key="1">
    <citation type="submission" date="2020-12" db="EMBL/GenBank/DDBJ databases">
        <title>Brachybacterium sp. MASK1Z-5, whole genome shotgun sequence.</title>
        <authorList>
            <person name="Tuo L."/>
        </authorList>
    </citation>
    <scope>NUCLEOTIDE SEQUENCE [LARGE SCALE GENOMIC DNA]</scope>
    <source>
        <strain evidence="4 5">MASK1Z-5</strain>
    </source>
</reference>
<comment type="caution">
    <text evidence="4">The sequence shown here is derived from an EMBL/GenBank/DDBJ whole genome shotgun (WGS) entry which is preliminary data.</text>
</comment>
<dbReference type="EMBL" id="JAEDAJ010000015">
    <property type="protein sequence ID" value="MBK0332918.1"/>
    <property type="molecule type" value="Genomic_DNA"/>
</dbReference>
<keyword evidence="5" id="KW-1185">Reference proteome</keyword>
<keyword evidence="1" id="KW-0520">NAD</keyword>